<organism evidence="6 7">
    <name type="scientific">Rhodofomes roseus</name>
    <dbReference type="NCBI Taxonomy" id="34475"/>
    <lineage>
        <taxon>Eukaryota</taxon>
        <taxon>Fungi</taxon>
        <taxon>Dikarya</taxon>
        <taxon>Basidiomycota</taxon>
        <taxon>Agaricomycotina</taxon>
        <taxon>Agaricomycetes</taxon>
        <taxon>Polyporales</taxon>
        <taxon>Rhodofomes</taxon>
    </lineage>
</organism>
<dbReference type="InterPro" id="IPR002347">
    <property type="entry name" value="SDR_fam"/>
</dbReference>
<dbReference type="PROSITE" id="PS00061">
    <property type="entry name" value="ADH_SHORT"/>
    <property type="match status" value="1"/>
</dbReference>
<comment type="caution">
    <text evidence="6">The sequence shown here is derived from an EMBL/GenBank/DDBJ whole genome shotgun (WGS) entry which is preliminary data.</text>
</comment>
<dbReference type="AlphaFoldDB" id="A0A4Y9YLW7"/>
<keyword evidence="3" id="KW-0521">NADP</keyword>
<dbReference type="PANTHER" id="PTHR42879:SF2">
    <property type="entry name" value="3-OXOACYL-[ACYL-CARRIER-PROTEIN] REDUCTASE FABG"/>
    <property type="match status" value="1"/>
</dbReference>
<dbReference type="Gene3D" id="3.40.50.720">
    <property type="entry name" value="NAD(P)-binding Rossmann-like Domain"/>
    <property type="match status" value="1"/>
</dbReference>
<dbReference type="EC" id="1.1.1.100" evidence="2"/>
<sequence length="283" mass="30015">MNGNTHHAVTRVAIVTGASKGIGRDIALRLADDGLDVTINSRNAAELEVVAEEIRAKGRKALAFVGDVSDEEVVQSMVEKTVEVLGRLDVMVANAGTAVVSRVVDMSLKDWNYCMDSNLASVMLCYKYAARQMIKQGEGGRILGASSILGKKGGPEVSAYVATKFAIRGLTQCLAIELAPHKITANTYAPGVILTPLTNIDVLDKQYGGTHGAFTKHVSNPSHVPVNIPLRQFFNPMKVCGIAPDGPHSSGDTVASLVSYLAKPEAYFITGQTIVMDGGVVMS</sequence>
<dbReference type="Pfam" id="PF00106">
    <property type="entry name" value="adh_short"/>
    <property type="match status" value="1"/>
</dbReference>
<dbReference type="SUPFAM" id="SSF51735">
    <property type="entry name" value="NAD(P)-binding Rossmann-fold domains"/>
    <property type="match status" value="1"/>
</dbReference>
<name>A0A4Y9YLW7_9APHY</name>
<evidence type="ECO:0000256" key="3">
    <source>
        <dbReference type="ARBA" id="ARBA00022857"/>
    </source>
</evidence>
<reference evidence="6 7" key="1">
    <citation type="submission" date="2019-01" db="EMBL/GenBank/DDBJ databases">
        <title>Genome sequencing of the rare red list fungi Fomitopsis rosea.</title>
        <authorList>
            <person name="Buettner E."/>
            <person name="Kellner H."/>
        </authorList>
    </citation>
    <scope>NUCLEOTIDE SEQUENCE [LARGE SCALE GENOMIC DNA]</scope>
    <source>
        <strain evidence="6 7">DSM 105464</strain>
    </source>
</reference>
<evidence type="ECO:0000313" key="7">
    <source>
        <dbReference type="Proteomes" id="UP000298390"/>
    </source>
</evidence>
<dbReference type="EMBL" id="SEKV01000165">
    <property type="protein sequence ID" value="TFY62471.1"/>
    <property type="molecule type" value="Genomic_DNA"/>
</dbReference>
<proteinExistence type="inferred from homology"/>
<evidence type="ECO:0000256" key="1">
    <source>
        <dbReference type="ARBA" id="ARBA00006484"/>
    </source>
</evidence>
<dbReference type="STRING" id="34475.A0A4Y9YLW7"/>
<dbReference type="InterPro" id="IPR036291">
    <property type="entry name" value="NAD(P)-bd_dom_sf"/>
</dbReference>
<dbReference type="PRINTS" id="PR00081">
    <property type="entry name" value="GDHRDH"/>
</dbReference>
<evidence type="ECO:0000256" key="2">
    <source>
        <dbReference type="ARBA" id="ARBA00012948"/>
    </source>
</evidence>
<dbReference type="Proteomes" id="UP000298390">
    <property type="component" value="Unassembled WGS sequence"/>
</dbReference>
<dbReference type="InterPro" id="IPR020904">
    <property type="entry name" value="Sc_DH/Rdtase_CS"/>
</dbReference>
<dbReference type="GO" id="GO:0032787">
    <property type="term" value="P:monocarboxylic acid metabolic process"/>
    <property type="evidence" value="ECO:0007669"/>
    <property type="project" value="UniProtKB-ARBA"/>
</dbReference>
<dbReference type="FunFam" id="3.40.50.720:FF:000084">
    <property type="entry name" value="Short-chain dehydrogenase reductase"/>
    <property type="match status" value="1"/>
</dbReference>
<accession>A0A4Y9YLW7</accession>
<evidence type="ECO:0000256" key="4">
    <source>
        <dbReference type="ARBA" id="ARBA00048508"/>
    </source>
</evidence>
<protein>
    <recommendedName>
        <fullName evidence="2">3-oxoacyl-[acyl-carrier-protein] reductase</fullName>
        <ecNumber evidence="2">1.1.1.100</ecNumber>
    </recommendedName>
</protein>
<comment type="similarity">
    <text evidence="1 5">Belongs to the short-chain dehydrogenases/reductases (SDR) family.</text>
</comment>
<dbReference type="PRINTS" id="PR00080">
    <property type="entry name" value="SDRFAMILY"/>
</dbReference>
<dbReference type="GO" id="GO:0004316">
    <property type="term" value="F:3-oxoacyl-[acyl-carrier-protein] reductase (NADPH) activity"/>
    <property type="evidence" value="ECO:0007669"/>
    <property type="project" value="UniProtKB-EC"/>
</dbReference>
<comment type="catalytic activity">
    <reaction evidence="4">
        <text>a (3R)-hydroxyacyl-[ACP] + NADP(+) = a 3-oxoacyl-[ACP] + NADPH + H(+)</text>
        <dbReference type="Rhea" id="RHEA:17397"/>
        <dbReference type="Rhea" id="RHEA-COMP:9916"/>
        <dbReference type="Rhea" id="RHEA-COMP:9945"/>
        <dbReference type="ChEBI" id="CHEBI:15378"/>
        <dbReference type="ChEBI" id="CHEBI:57783"/>
        <dbReference type="ChEBI" id="CHEBI:58349"/>
        <dbReference type="ChEBI" id="CHEBI:78776"/>
        <dbReference type="ChEBI" id="CHEBI:78827"/>
        <dbReference type="EC" id="1.1.1.100"/>
    </reaction>
</comment>
<dbReference type="InterPro" id="IPR050259">
    <property type="entry name" value="SDR"/>
</dbReference>
<gene>
    <name evidence="6" type="ORF">EVJ58_g3844</name>
</gene>
<evidence type="ECO:0000313" key="6">
    <source>
        <dbReference type="EMBL" id="TFY62471.1"/>
    </source>
</evidence>
<evidence type="ECO:0000256" key="5">
    <source>
        <dbReference type="RuleBase" id="RU000363"/>
    </source>
</evidence>
<dbReference type="PANTHER" id="PTHR42879">
    <property type="entry name" value="3-OXOACYL-(ACYL-CARRIER-PROTEIN) REDUCTASE"/>
    <property type="match status" value="1"/>
</dbReference>